<dbReference type="EMBL" id="JH992980">
    <property type="protein sequence ID" value="EKX49800.1"/>
    <property type="molecule type" value="Genomic_DNA"/>
</dbReference>
<reference evidence="4 6" key="1">
    <citation type="journal article" date="2012" name="Nature">
        <title>Algal genomes reveal evolutionary mosaicism and the fate of nucleomorphs.</title>
        <authorList>
            <consortium name="DOE Joint Genome Institute"/>
            <person name="Curtis B.A."/>
            <person name="Tanifuji G."/>
            <person name="Burki F."/>
            <person name="Gruber A."/>
            <person name="Irimia M."/>
            <person name="Maruyama S."/>
            <person name="Arias M.C."/>
            <person name="Ball S.G."/>
            <person name="Gile G.H."/>
            <person name="Hirakawa Y."/>
            <person name="Hopkins J.F."/>
            <person name="Kuo A."/>
            <person name="Rensing S.A."/>
            <person name="Schmutz J."/>
            <person name="Symeonidi A."/>
            <person name="Elias M."/>
            <person name="Eveleigh R.J."/>
            <person name="Herman E.K."/>
            <person name="Klute M.J."/>
            <person name="Nakayama T."/>
            <person name="Obornik M."/>
            <person name="Reyes-Prieto A."/>
            <person name="Armbrust E.V."/>
            <person name="Aves S.J."/>
            <person name="Beiko R.G."/>
            <person name="Coutinho P."/>
            <person name="Dacks J.B."/>
            <person name="Durnford D.G."/>
            <person name="Fast N.M."/>
            <person name="Green B.R."/>
            <person name="Grisdale C.J."/>
            <person name="Hempel F."/>
            <person name="Henrissat B."/>
            <person name="Hoppner M.P."/>
            <person name="Ishida K."/>
            <person name="Kim E."/>
            <person name="Koreny L."/>
            <person name="Kroth P.G."/>
            <person name="Liu Y."/>
            <person name="Malik S.B."/>
            <person name="Maier U.G."/>
            <person name="McRose D."/>
            <person name="Mock T."/>
            <person name="Neilson J.A."/>
            <person name="Onodera N.T."/>
            <person name="Poole A.M."/>
            <person name="Pritham E.J."/>
            <person name="Richards T.A."/>
            <person name="Rocap G."/>
            <person name="Roy S.W."/>
            <person name="Sarai C."/>
            <person name="Schaack S."/>
            <person name="Shirato S."/>
            <person name="Slamovits C.H."/>
            <person name="Spencer D.F."/>
            <person name="Suzuki S."/>
            <person name="Worden A.Z."/>
            <person name="Zauner S."/>
            <person name="Barry K."/>
            <person name="Bell C."/>
            <person name="Bharti A.K."/>
            <person name="Crow J.A."/>
            <person name="Grimwood J."/>
            <person name="Kramer R."/>
            <person name="Lindquist E."/>
            <person name="Lucas S."/>
            <person name="Salamov A."/>
            <person name="McFadden G.I."/>
            <person name="Lane C.E."/>
            <person name="Keeling P.J."/>
            <person name="Gray M.W."/>
            <person name="Grigoriev I.V."/>
            <person name="Archibald J.M."/>
        </authorList>
    </citation>
    <scope>NUCLEOTIDE SEQUENCE</scope>
    <source>
        <strain evidence="4 6">CCMP2712</strain>
    </source>
</reference>
<evidence type="ECO:0000313" key="5">
    <source>
        <dbReference type="EnsemblProtists" id="EKX49800"/>
    </source>
</evidence>
<dbReference type="AlphaFoldDB" id="L1JNQ7"/>
<dbReference type="PaxDb" id="55529-EKX49800"/>
<protein>
    <recommendedName>
        <fullName evidence="3">Bromo domain-containing protein</fullName>
    </recommendedName>
</protein>
<evidence type="ECO:0000256" key="2">
    <source>
        <dbReference type="PROSITE-ProRule" id="PRU00035"/>
    </source>
</evidence>
<evidence type="ECO:0000259" key="3">
    <source>
        <dbReference type="PROSITE" id="PS50014"/>
    </source>
</evidence>
<sequence>MSGQKSEWVKKCIGILKVLKNHKHGWVFSEPVDPVKLNIPDYLEIIKKPMDLGTVRTHLDNGTITNPEEFKTNVVLTFDNAMRYNPSNHDVHIMAKTLKEVRTRLVAKLPPVTITIP</sequence>
<dbReference type="OrthoDB" id="21449at2759"/>
<reference evidence="5" key="3">
    <citation type="submission" date="2016-03" db="UniProtKB">
        <authorList>
            <consortium name="EnsemblProtists"/>
        </authorList>
    </citation>
    <scope>IDENTIFICATION</scope>
</reference>
<dbReference type="PANTHER" id="PTHR45926">
    <property type="entry name" value="OSJNBA0053K19.4 PROTEIN"/>
    <property type="match status" value="1"/>
</dbReference>
<evidence type="ECO:0000256" key="1">
    <source>
        <dbReference type="ARBA" id="ARBA00023117"/>
    </source>
</evidence>
<keyword evidence="1 2" id="KW-0103">Bromodomain</keyword>
<dbReference type="OMA" id="EPFENPV"/>
<dbReference type="eggNOG" id="KOG1474">
    <property type="taxonomic scope" value="Eukaryota"/>
</dbReference>
<dbReference type="Pfam" id="PF00439">
    <property type="entry name" value="Bromodomain"/>
    <property type="match status" value="1"/>
</dbReference>
<dbReference type="GeneID" id="17306738"/>
<gene>
    <name evidence="4" type="ORF">GUITHDRAFT_67457</name>
</gene>
<name>L1JNQ7_GUITC</name>
<reference evidence="6" key="2">
    <citation type="submission" date="2012-11" db="EMBL/GenBank/DDBJ databases">
        <authorList>
            <person name="Kuo A."/>
            <person name="Curtis B.A."/>
            <person name="Tanifuji G."/>
            <person name="Burki F."/>
            <person name="Gruber A."/>
            <person name="Irimia M."/>
            <person name="Maruyama S."/>
            <person name="Arias M.C."/>
            <person name="Ball S.G."/>
            <person name="Gile G.H."/>
            <person name="Hirakawa Y."/>
            <person name="Hopkins J.F."/>
            <person name="Rensing S.A."/>
            <person name="Schmutz J."/>
            <person name="Symeonidi A."/>
            <person name="Elias M."/>
            <person name="Eveleigh R.J."/>
            <person name="Herman E.K."/>
            <person name="Klute M.J."/>
            <person name="Nakayama T."/>
            <person name="Obornik M."/>
            <person name="Reyes-Prieto A."/>
            <person name="Armbrust E.V."/>
            <person name="Aves S.J."/>
            <person name="Beiko R.G."/>
            <person name="Coutinho P."/>
            <person name="Dacks J.B."/>
            <person name="Durnford D.G."/>
            <person name="Fast N.M."/>
            <person name="Green B.R."/>
            <person name="Grisdale C."/>
            <person name="Hempe F."/>
            <person name="Henrissat B."/>
            <person name="Hoppner M.P."/>
            <person name="Ishida K.-I."/>
            <person name="Kim E."/>
            <person name="Koreny L."/>
            <person name="Kroth P.G."/>
            <person name="Liu Y."/>
            <person name="Malik S.-B."/>
            <person name="Maier U.G."/>
            <person name="McRose D."/>
            <person name="Mock T."/>
            <person name="Neilson J.A."/>
            <person name="Onodera N.T."/>
            <person name="Poole A.M."/>
            <person name="Pritham E.J."/>
            <person name="Richards T.A."/>
            <person name="Rocap G."/>
            <person name="Roy S.W."/>
            <person name="Sarai C."/>
            <person name="Schaack S."/>
            <person name="Shirato S."/>
            <person name="Slamovits C.H."/>
            <person name="Spencer D.F."/>
            <person name="Suzuki S."/>
            <person name="Worden A.Z."/>
            <person name="Zauner S."/>
            <person name="Barry K."/>
            <person name="Bell C."/>
            <person name="Bharti A.K."/>
            <person name="Crow J.A."/>
            <person name="Grimwood J."/>
            <person name="Kramer R."/>
            <person name="Lindquist E."/>
            <person name="Lucas S."/>
            <person name="Salamov A."/>
            <person name="McFadden G.I."/>
            <person name="Lane C.E."/>
            <person name="Keeling P.J."/>
            <person name="Gray M.W."/>
            <person name="Grigoriev I.V."/>
            <person name="Archibald J.M."/>
        </authorList>
    </citation>
    <scope>NUCLEOTIDE SEQUENCE</scope>
    <source>
        <strain evidence="6">CCMP2712</strain>
    </source>
</reference>
<evidence type="ECO:0000313" key="4">
    <source>
        <dbReference type="EMBL" id="EKX49800.1"/>
    </source>
</evidence>
<dbReference type="PROSITE" id="PS50014">
    <property type="entry name" value="BROMODOMAIN_2"/>
    <property type="match status" value="1"/>
</dbReference>
<organism evidence="4">
    <name type="scientific">Guillardia theta (strain CCMP2712)</name>
    <name type="common">Cryptophyte</name>
    <dbReference type="NCBI Taxonomy" id="905079"/>
    <lineage>
        <taxon>Eukaryota</taxon>
        <taxon>Cryptophyceae</taxon>
        <taxon>Pyrenomonadales</taxon>
        <taxon>Geminigeraceae</taxon>
        <taxon>Guillardia</taxon>
    </lineage>
</organism>
<keyword evidence="6" id="KW-1185">Reference proteome</keyword>
<proteinExistence type="predicted"/>
<dbReference type="RefSeq" id="XP_005836780.1">
    <property type="nucleotide sequence ID" value="XM_005836723.1"/>
</dbReference>
<dbReference type="InterPro" id="IPR036427">
    <property type="entry name" value="Bromodomain-like_sf"/>
</dbReference>
<dbReference type="KEGG" id="gtt:GUITHDRAFT_67457"/>
<feature type="domain" description="Bromo" evidence="3">
    <location>
        <begin position="20"/>
        <end position="92"/>
    </location>
</feature>
<dbReference type="STRING" id="905079.L1JNQ7"/>
<accession>L1JNQ7</accession>
<dbReference type="SMART" id="SM00297">
    <property type="entry name" value="BROMO"/>
    <property type="match status" value="1"/>
</dbReference>
<dbReference type="Proteomes" id="UP000011087">
    <property type="component" value="Unassembled WGS sequence"/>
</dbReference>
<dbReference type="SUPFAM" id="SSF47370">
    <property type="entry name" value="Bromodomain"/>
    <property type="match status" value="1"/>
</dbReference>
<dbReference type="EnsemblProtists" id="EKX49800">
    <property type="protein sequence ID" value="EKX49800"/>
    <property type="gene ID" value="GUITHDRAFT_67457"/>
</dbReference>
<evidence type="ECO:0000313" key="6">
    <source>
        <dbReference type="Proteomes" id="UP000011087"/>
    </source>
</evidence>
<dbReference type="PRINTS" id="PR00503">
    <property type="entry name" value="BROMODOMAIN"/>
</dbReference>
<dbReference type="HOGENOM" id="CLU_129458_2_2_1"/>
<dbReference type="Gene3D" id="1.20.920.10">
    <property type="entry name" value="Bromodomain-like"/>
    <property type="match status" value="1"/>
</dbReference>
<dbReference type="InterPro" id="IPR001487">
    <property type="entry name" value="Bromodomain"/>
</dbReference>